<protein>
    <recommendedName>
        <fullName evidence="3">Protein kinase domain-containing protein</fullName>
    </recommendedName>
</protein>
<dbReference type="AlphaFoldDB" id="A0A9P6L924"/>
<dbReference type="SUPFAM" id="SSF56112">
    <property type="entry name" value="Protein kinase-like (PK-like)"/>
    <property type="match status" value="1"/>
</dbReference>
<evidence type="ECO:0000313" key="2">
    <source>
        <dbReference type="Proteomes" id="UP000736335"/>
    </source>
</evidence>
<reference evidence="1" key="1">
    <citation type="journal article" date="2020" name="Nat. Commun.">
        <title>Large-scale genome sequencing of mycorrhizal fungi provides insights into the early evolution of symbiotic traits.</title>
        <authorList>
            <person name="Miyauchi S."/>
            <person name="Kiss E."/>
            <person name="Kuo A."/>
            <person name="Drula E."/>
            <person name="Kohler A."/>
            <person name="Sanchez-Garcia M."/>
            <person name="Morin E."/>
            <person name="Andreopoulos B."/>
            <person name="Barry K.W."/>
            <person name="Bonito G."/>
            <person name="Buee M."/>
            <person name="Carver A."/>
            <person name="Chen C."/>
            <person name="Cichocki N."/>
            <person name="Clum A."/>
            <person name="Culley D."/>
            <person name="Crous P.W."/>
            <person name="Fauchery L."/>
            <person name="Girlanda M."/>
            <person name="Hayes R.D."/>
            <person name="Keri Z."/>
            <person name="LaButti K."/>
            <person name="Lipzen A."/>
            <person name="Lombard V."/>
            <person name="Magnuson J."/>
            <person name="Maillard F."/>
            <person name="Murat C."/>
            <person name="Nolan M."/>
            <person name="Ohm R.A."/>
            <person name="Pangilinan J."/>
            <person name="Pereira M.F."/>
            <person name="Perotto S."/>
            <person name="Peter M."/>
            <person name="Pfister S."/>
            <person name="Riley R."/>
            <person name="Sitrit Y."/>
            <person name="Stielow J.B."/>
            <person name="Szollosi G."/>
            <person name="Zifcakova L."/>
            <person name="Stursova M."/>
            <person name="Spatafora J.W."/>
            <person name="Tedersoo L."/>
            <person name="Vaario L.M."/>
            <person name="Yamada A."/>
            <person name="Yan M."/>
            <person name="Wang P."/>
            <person name="Xu J."/>
            <person name="Bruns T."/>
            <person name="Baldrian P."/>
            <person name="Vilgalys R."/>
            <person name="Dunand C."/>
            <person name="Henrissat B."/>
            <person name="Grigoriev I.V."/>
            <person name="Hibbett D."/>
            <person name="Nagy L.G."/>
            <person name="Martin F.M."/>
        </authorList>
    </citation>
    <scope>NUCLEOTIDE SEQUENCE</scope>
    <source>
        <strain evidence="1">UH-Tt-Lm1</strain>
    </source>
</reference>
<keyword evidence="2" id="KW-1185">Reference proteome</keyword>
<gene>
    <name evidence="1" type="ORF">BJ322DRAFT_1107439</name>
</gene>
<dbReference type="OrthoDB" id="4062651at2759"/>
<name>A0A9P6L924_9AGAM</name>
<evidence type="ECO:0008006" key="3">
    <source>
        <dbReference type="Google" id="ProtNLM"/>
    </source>
</evidence>
<accession>A0A9P6L924</accession>
<dbReference type="InterPro" id="IPR011009">
    <property type="entry name" value="Kinase-like_dom_sf"/>
</dbReference>
<dbReference type="EMBL" id="WIUZ02000005">
    <property type="protein sequence ID" value="KAF9787381.1"/>
    <property type="molecule type" value="Genomic_DNA"/>
</dbReference>
<organism evidence="1 2">
    <name type="scientific">Thelephora terrestris</name>
    <dbReference type="NCBI Taxonomy" id="56493"/>
    <lineage>
        <taxon>Eukaryota</taxon>
        <taxon>Fungi</taxon>
        <taxon>Dikarya</taxon>
        <taxon>Basidiomycota</taxon>
        <taxon>Agaricomycotina</taxon>
        <taxon>Agaricomycetes</taxon>
        <taxon>Thelephorales</taxon>
        <taxon>Thelephoraceae</taxon>
        <taxon>Thelephora</taxon>
    </lineage>
</organism>
<evidence type="ECO:0000313" key="1">
    <source>
        <dbReference type="EMBL" id="KAF9787381.1"/>
    </source>
</evidence>
<comment type="caution">
    <text evidence="1">The sequence shown here is derived from an EMBL/GenBank/DDBJ whole genome shotgun (WGS) entry which is preliminary data.</text>
</comment>
<reference evidence="1" key="2">
    <citation type="submission" date="2020-11" db="EMBL/GenBank/DDBJ databases">
        <authorList>
            <consortium name="DOE Joint Genome Institute"/>
            <person name="Kuo A."/>
            <person name="Miyauchi S."/>
            <person name="Kiss E."/>
            <person name="Drula E."/>
            <person name="Kohler A."/>
            <person name="Sanchez-Garcia M."/>
            <person name="Andreopoulos B."/>
            <person name="Barry K.W."/>
            <person name="Bonito G."/>
            <person name="Buee M."/>
            <person name="Carver A."/>
            <person name="Chen C."/>
            <person name="Cichocki N."/>
            <person name="Clum A."/>
            <person name="Culley D."/>
            <person name="Crous P.W."/>
            <person name="Fauchery L."/>
            <person name="Girlanda M."/>
            <person name="Hayes R."/>
            <person name="Keri Z."/>
            <person name="Labutti K."/>
            <person name="Lipzen A."/>
            <person name="Lombard V."/>
            <person name="Magnuson J."/>
            <person name="Maillard F."/>
            <person name="Morin E."/>
            <person name="Murat C."/>
            <person name="Nolan M."/>
            <person name="Ohm R."/>
            <person name="Pangilinan J."/>
            <person name="Pereira M."/>
            <person name="Perotto S."/>
            <person name="Peter M."/>
            <person name="Riley R."/>
            <person name="Sitrit Y."/>
            <person name="Stielow B."/>
            <person name="Szollosi G."/>
            <person name="Zifcakova L."/>
            <person name="Stursova M."/>
            <person name="Spatafora J.W."/>
            <person name="Tedersoo L."/>
            <person name="Vaario L.-M."/>
            <person name="Yamada A."/>
            <person name="Yan M."/>
            <person name="Wang P."/>
            <person name="Xu J."/>
            <person name="Bruns T."/>
            <person name="Baldrian P."/>
            <person name="Vilgalys R."/>
            <person name="Henrissat B."/>
            <person name="Grigoriev I.V."/>
            <person name="Hibbett D."/>
            <person name="Nagy L.G."/>
            <person name="Martin F.M."/>
        </authorList>
    </citation>
    <scope>NUCLEOTIDE SEQUENCE</scope>
    <source>
        <strain evidence="1">UH-Tt-Lm1</strain>
    </source>
</reference>
<proteinExistence type="predicted"/>
<sequence>MSRFYWVAFPHPSVEIEDQVTGVELTPENHLHHLRAWLQKAHPKCADDLETTSFYKVSNFALDRYSLREIYEWIGKRQVDAQLVDYTPVGTLFPGGAQPREWIDIVVVTNESKFIEQVDALGDPYGNLRHMKARAKSSRAAGSTRSPSDSVMSFAAIESTVLDAGGLYYGRHDRFGPHAALFNKELALLKYEIDHPERLIPDETTLAHAINFVETAAKFFDAEITRESELHSILENLLGSESDWQQPTNSRSAKPGVVWSEEGFACLIAEIKNEQGLGGDPFLQSLVVYKKFIREKKYQQSLGRSNFPVILLAIAGDRLVVSTAIFTDSVYANELFTMTLRLSTHFADDVSRVACLFMAVKQCITQLRELYQHLEGVPPARVLWPNPTADPSVPNGTERMEELHLEFFSKLDRHGNPINQGDLNDEDKRHPMYLATIRAGDDSEATVVLVKLATKNNEDAHRLLAGPVPLLAPTLHACVRVIGDMFMVVMQYISPSDGMALADILPPRLKADAVGPHISKALDLLHAKEFVFGDLREQNVLYLSDGRILLVDLDGVGVHETSRYSVCLNPEAGLGVRRNQIMEKSHDLANLERHGATLWGGGRRLGSIWCHWR</sequence>
<dbReference type="Proteomes" id="UP000736335">
    <property type="component" value="Unassembled WGS sequence"/>
</dbReference>